<feature type="compositionally biased region" description="Basic and acidic residues" evidence="1">
    <location>
        <begin position="939"/>
        <end position="979"/>
    </location>
</feature>
<feature type="region of interest" description="Disordered" evidence="1">
    <location>
        <begin position="697"/>
        <end position="733"/>
    </location>
</feature>
<name>A0A7I8X9Z8_BURXY</name>
<evidence type="ECO:0000256" key="1">
    <source>
        <dbReference type="SAM" id="MobiDB-lite"/>
    </source>
</evidence>
<dbReference type="Proteomes" id="UP000659654">
    <property type="component" value="Unassembled WGS sequence"/>
</dbReference>
<feature type="compositionally biased region" description="Polar residues" evidence="1">
    <location>
        <begin position="633"/>
        <end position="642"/>
    </location>
</feature>
<protein>
    <submittedName>
        <fullName evidence="2">(pine wood nematode) hypothetical protein</fullName>
    </submittedName>
</protein>
<dbReference type="Proteomes" id="UP000582659">
    <property type="component" value="Unassembled WGS sequence"/>
</dbReference>
<reference evidence="2" key="1">
    <citation type="submission" date="2020-09" db="EMBL/GenBank/DDBJ databases">
        <authorList>
            <person name="Kikuchi T."/>
        </authorList>
    </citation>
    <scope>NUCLEOTIDE SEQUENCE</scope>
    <source>
        <strain evidence="2">Ka4C1</strain>
    </source>
</reference>
<feature type="region of interest" description="Disordered" evidence="1">
    <location>
        <begin position="922"/>
        <end position="1004"/>
    </location>
</feature>
<feature type="compositionally biased region" description="Low complexity" evidence="1">
    <location>
        <begin position="114"/>
        <end position="132"/>
    </location>
</feature>
<dbReference type="EMBL" id="CAJFCV020000006">
    <property type="protein sequence ID" value="CAG9132059.1"/>
    <property type="molecule type" value="Genomic_DNA"/>
</dbReference>
<feature type="region of interest" description="Disordered" evidence="1">
    <location>
        <begin position="375"/>
        <end position="395"/>
    </location>
</feature>
<feature type="region of interest" description="Disordered" evidence="1">
    <location>
        <begin position="114"/>
        <end position="157"/>
    </location>
</feature>
<feature type="compositionally biased region" description="Basic and acidic residues" evidence="1">
    <location>
        <begin position="1019"/>
        <end position="1055"/>
    </location>
</feature>
<gene>
    <name evidence="2" type="ORF">BXYJ_LOCUS15690</name>
</gene>
<dbReference type="EMBL" id="CAJFDI010000006">
    <property type="protein sequence ID" value="CAD5235599.1"/>
    <property type="molecule type" value="Genomic_DNA"/>
</dbReference>
<feature type="region of interest" description="Disordered" evidence="1">
    <location>
        <begin position="633"/>
        <end position="660"/>
    </location>
</feature>
<feature type="region of interest" description="Disordered" evidence="1">
    <location>
        <begin position="1019"/>
        <end position="1090"/>
    </location>
</feature>
<comment type="caution">
    <text evidence="2">The sequence shown here is derived from an EMBL/GenBank/DDBJ whole genome shotgun (WGS) entry which is preliminary data.</text>
</comment>
<evidence type="ECO:0000313" key="2">
    <source>
        <dbReference type="EMBL" id="CAD5235599.1"/>
    </source>
</evidence>
<sequence>MSAEMQQQFINGYAIHQEFAGASTQEGYGTFDPSTSMSSQVASSIPHHPNMPQPQANGYANQMSMNSMHLQQQFHPSMNPNAQPQNWSGNMSNQQQDFHMYNQQQQNMNMQMYQQGQMSQQQMMQMQQQQQQKKGAQKRKNGQAPPPANGRPVKQPFMGQGFQQQQYPQGYNGMMQQQPVTQPNTMNNYNGGMQQQNAPNMGQYQNYNQQWMKDAVKRELRNTVVARQAVSPNQAQPNMPQGMNMMPEMEMNNRFAGTSSTPPNHNIMTSPRMMNNMPYDYRNNIAPPVQNPPQQRPVQQQQFLPELSLDDCKSYLHGDDPSAPLSAIDTTIMDFKICEDKFDMDNEDTRKFVHKLLMCEQPCVLCTQGSFFVSGAPRPSRKDRRRSEGGALSEWPSGWGEKGGLCPGGWKERRAVCVCVDSWFRWAKRPKRSTRGVSVCEDTAVGRRHRRRRRRPFHPSTKTHKRFGGPCDYIPSASSARECSHTAQPCGLFKPGAAAAPLRVCTAAAFGTGGDSAAHATNSPPVSSCPALVVCVCEARGATPSAQHCVPSPADDDLVRSMRPGSRVRAPAQRLRHITQGTVAFRIRISEVFAKKRRPQLFTIYCREKLSESPSPRLTTSTTEDVLWAALESNSDNTTNQSNEEDLLLGNNNLPPKLEPSAEDQKWEQTFETVKAVLEDPTFHRYQRRKITHIASKKRRLAEESEDDRLSRLQREAEAKRRRRLNETPEKRQRRLALHAERMRKARRINKEGTGTVVRQYINNTYTTYTQPDPDEPAQISYQPSERVQLVSVPQHQQYHTQPVSQAYRSNNQQPTVITVPLPQQTMGNGPVTIHVTLPENLQPGQQQVLQLPHQLLIPAQAGQSNQFVLAPDQYNNNQPMHVIRIQTQPSQPSQQPSHIIIQGQQPQTATRTLTAAQAVLPAPSTSQPERVVPPRFKNLTDEQIARRRKANADRSRRRRAMETPEQRAERNRRTAERMRQRRAKIAEQRVPPPPPKVKTLSADRFEEIYRSVIGRACENTKDDSKSPEAEQKKSTEESPVDKSSEEGSVKDDSTKPTGYSPYQTSSSNGSTSGNIIHDQPSLKPEVSQT</sequence>
<keyword evidence="3" id="KW-1185">Reference proteome</keyword>
<dbReference type="AlphaFoldDB" id="A0A7I8X9Z8"/>
<accession>A0A7I8X9Z8</accession>
<feature type="compositionally biased region" description="Low complexity" evidence="1">
    <location>
        <begin position="1065"/>
        <end position="1077"/>
    </location>
</feature>
<dbReference type="OrthoDB" id="5874975at2759"/>
<proteinExistence type="predicted"/>
<evidence type="ECO:0000313" key="3">
    <source>
        <dbReference type="Proteomes" id="UP000659654"/>
    </source>
</evidence>
<dbReference type="SMR" id="A0A7I8X9Z8"/>
<organism evidence="2 3">
    <name type="scientific">Bursaphelenchus xylophilus</name>
    <name type="common">Pinewood nematode worm</name>
    <name type="synonym">Aphelenchoides xylophilus</name>
    <dbReference type="NCBI Taxonomy" id="6326"/>
    <lineage>
        <taxon>Eukaryota</taxon>
        <taxon>Metazoa</taxon>
        <taxon>Ecdysozoa</taxon>
        <taxon>Nematoda</taxon>
        <taxon>Chromadorea</taxon>
        <taxon>Rhabditida</taxon>
        <taxon>Tylenchina</taxon>
        <taxon>Tylenchomorpha</taxon>
        <taxon>Aphelenchoidea</taxon>
        <taxon>Aphelenchoididae</taxon>
        <taxon>Bursaphelenchus</taxon>
    </lineage>
</organism>
<feature type="compositionally biased region" description="Basic and acidic residues" evidence="1">
    <location>
        <begin position="708"/>
        <end position="731"/>
    </location>
</feature>